<evidence type="ECO:0000313" key="1">
    <source>
        <dbReference type="EMBL" id="GAA0968920.1"/>
    </source>
</evidence>
<sequence length="352" mass="39339">MAGYQPALPDIPRYTHWGQVPVGLFTKTQLAQMEPPRKPAKNTAPVGQVLYHGNSYAPLYALADTILKRTASPAQKTVLERARRLQFVCRFCSGRQLDEFGEAVPLGKGRTCNRCAAVRRIHDKHQEAAEQAKQLHARLTDRTAVLLTADDAFRPRQLSLARPLDFNSVRQVLTVDLAVPGDQDAVPGALEPNEAFTLIGRWLTESATDEPLLICWSNAHSLRYRLRRLLVAELPDPDAHPDRWSAEARQAARVHAATLQERAARFPWLAEGTRNGWRSFHETYTRFRAEPSNADDDPTRFQSSWDTDAFDAAATAPDKNTVLWTLLETTAQGQGVSSRAPWLLHPEALDKG</sequence>
<accession>A0ABN1S006</accession>
<dbReference type="RefSeq" id="WP_344247318.1">
    <property type="nucleotide sequence ID" value="NZ_BAAAHH010000060.1"/>
</dbReference>
<organism evidence="1 2">
    <name type="scientific">Actinocorallia libanotica</name>
    <dbReference type="NCBI Taxonomy" id="46162"/>
    <lineage>
        <taxon>Bacteria</taxon>
        <taxon>Bacillati</taxon>
        <taxon>Actinomycetota</taxon>
        <taxon>Actinomycetes</taxon>
        <taxon>Streptosporangiales</taxon>
        <taxon>Thermomonosporaceae</taxon>
        <taxon>Actinocorallia</taxon>
    </lineage>
</organism>
<dbReference type="Proteomes" id="UP001500665">
    <property type="component" value="Unassembled WGS sequence"/>
</dbReference>
<proteinExistence type="predicted"/>
<evidence type="ECO:0000313" key="2">
    <source>
        <dbReference type="Proteomes" id="UP001500665"/>
    </source>
</evidence>
<gene>
    <name evidence="1" type="ORF">GCM10009550_75060</name>
</gene>
<keyword evidence="2" id="KW-1185">Reference proteome</keyword>
<name>A0ABN1S006_9ACTN</name>
<dbReference type="EMBL" id="BAAAHH010000060">
    <property type="protein sequence ID" value="GAA0968920.1"/>
    <property type="molecule type" value="Genomic_DNA"/>
</dbReference>
<comment type="caution">
    <text evidence="1">The sequence shown here is derived from an EMBL/GenBank/DDBJ whole genome shotgun (WGS) entry which is preliminary data.</text>
</comment>
<reference evidence="1 2" key="1">
    <citation type="journal article" date="2019" name="Int. J. Syst. Evol. Microbiol.">
        <title>The Global Catalogue of Microorganisms (GCM) 10K type strain sequencing project: providing services to taxonomists for standard genome sequencing and annotation.</title>
        <authorList>
            <consortium name="The Broad Institute Genomics Platform"/>
            <consortium name="The Broad Institute Genome Sequencing Center for Infectious Disease"/>
            <person name="Wu L."/>
            <person name="Ma J."/>
        </authorList>
    </citation>
    <scope>NUCLEOTIDE SEQUENCE [LARGE SCALE GENOMIC DNA]</scope>
    <source>
        <strain evidence="1 2">JCM 10696</strain>
    </source>
</reference>
<protein>
    <submittedName>
        <fullName evidence="1">Uncharacterized protein</fullName>
    </submittedName>
</protein>